<comment type="similarity">
    <text evidence="1">Belongs to the LysR transcriptional regulatory family.</text>
</comment>
<dbReference type="GO" id="GO:2000142">
    <property type="term" value="P:regulation of DNA-templated transcription initiation"/>
    <property type="evidence" value="ECO:0007669"/>
    <property type="project" value="TreeGrafter"/>
</dbReference>
<keyword evidence="8" id="KW-1185">Reference proteome</keyword>
<dbReference type="InterPro" id="IPR036388">
    <property type="entry name" value="WH-like_DNA-bd_sf"/>
</dbReference>
<dbReference type="KEGG" id="emo:DM558_04815"/>
<dbReference type="PROSITE" id="PS50931">
    <property type="entry name" value="HTH_LYSR"/>
    <property type="match status" value="1"/>
</dbReference>
<keyword evidence="5" id="KW-0804">Transcription</keyword>
<keyword evidence="3" id="KW-0238">DNA-binding</keyword>
<evidence type="ECO:0000256" key="1">
    <source>
        <dbReference type="ARBA" id="ARBA00009437"/>
    </source>
</evidence>
<dbReference type="Pfam" id="PF00126">
    <property type="entry name" value="HTH_1"/>
    <property type="match status" value="1"/>
</dbReference>
<feature type="domain" description="HTH lysR-type" evidence="6">
    <location>
        <begin position="18"/>
        <end position="75"/>
    </location>
</feature>
<gene>
    <name evidence="7" type="ORF">DM558_04815</name>
</gene>
<evidence type="ECO:0000259" key="6">
    <source>
        <dbReference type="PROSITE" id="PS50931"/>
    </source>
</evidence>
<dbReference type="PANTHER" id="PTHR30293">
    <property type="entry name" value="TRANSCRIPTIONAL REGULATORY PROTEIN NAC-RELATED"/>
    <property type="match status" value="1"/>
</dbReference>
<dbReference type="Pfam" id="PF03466">
    <property type="entry name" value="LysR_substrate"/>
    <property type="match status" value="1"/>
</dbReference>
<dbReference type="InterPro" id="IPR005119">
    <property type="entry name" value="LysR_subst-bd"/>
</dbReference>
<dbReference type="SUPFAM" id="SSF53850">
    <property type="entry name" value="Periplasmic binding protein-like II"/>
    <property type="match status" value="1"/>
</dbReference>
<protein>
    <submittedName>
        <fullName evidence="7">LysR family transcriptional regulator</fullName>
    </submittedName>
</protein>
<dbReference type="Gene3D" id="3.40.190.290">
    <property type="match status" value="1"/>
</dbReference>
<evidence type="ECO:0000256" key="5">
    <source>
        <dbReference type="ARBA" id="ARBA00023163"/>
    </source>
</evidence>
<name>A0A3Q9JLY1_9GAMM</name>
<proteinExistence type="inferred from homology"/>
<reference evidence="8" key="1">
    <citation type="submission" date="2018-06" db="EMBL/GenBank/DDBJ databases">
        <title>Complete genome of Pseudomonas insecticola strain QZS01.</title>
        <authorList>
            <person name="Wang J."/>
            <person name="Su Q."/>
        </authorList>
    </citation>
    <scope>NUCLEOTIDE SEQUENCE [LARGE SCALE GENOMIC DNA]</scope>
    <source>
        <strain evidence="8">QZS01</strain>
    </source>
</reference>
<sequence>MMYYSPNGRCIMNKELAFELKQLKYFIHIAEFGSFTKAADHLDIAQPMLSRQIRRLEVDLRQNLLVRNGRGVTLTDSGKKLLEHAYGIMHQVERAYEELTNGQLSGKVVIGLPPTLAKLLAVPITKEFKHLLPDANLIIIEAMSSAIEEGIITGKIDIGLLHSSNFSLDLEISSLGSENLCLIAPKDDPIINQQSFTLAEVTKFSLIVPSLPNAYRLLLETKMANIGLKPNIILEMNSVSTILELVYEKMGYAILSPRTIELIMHKDSLTAYPIGSPELTNKLFLGVSNKRIMTQTQKQMKEVIETICKKMY</sequence>
<evidence type="ECO:0000256" key="2">
    <source>
        <dbReference type="ARBA" id="ARBA00023015"/>
    </source>
</evidence>
<dbReference type="GO" id="GO:0003677">
    <property type="term" value="F:DNA binding"/>
    <property type="evidence" value="ECO:0007669"/>
    <property type="project" value="UniProtKB-KW"/>
</dbReference>
<dbReference type="Proteomes" id="UP000273143">
    <property type="component" value="Chromosome"/>
</dbReference>
<dbReference type="GO" id="GO:0003700">
    <property type="term" value="F:DNA-binding transcription factor activity"/>
    <property type="evidence" value="ECO:0007669"/>
    <property type="project" value="InterPro"/>
</dbReference>
<dbReference type="FunFam" id="1.10.10.10:FF:000001">
    <property type="entry name" value="LysR family transcriptional regulator"/>
    <property type="match status" value="1"/>
</dbReference>
<keyword evidence="2" id="KW-0805">Transcription regulation</keyword>
<dbReference type="PRINTS" id="PR00039">
    <property type="entry name" value="HTHLYSR"/>
</dbReference>
<dbReference type="AlphaFoldDB" id="A0A3Q9JLY1"/>
<dbReference type="PANTHER" id="PTHR30293:SF0">
    <property type="entry name" value="NITROGEN ASSIMILATION REGULATORY PROTEIN NAC"/>
    <property type="match status" value="1"/>
</dbReference>
<dbReference type="InterPro" id="IPR036390">
    <property type="entry name" value="WH_DNA-bd_sf"/>
</dbReference>
<evidence type="ECO:0000256" key="3">
    <source>
        <dbReference type="ARBA" id="ARBA00023125"/>
    </source>
</evidence>
<keyword evidence="4" id="KW-0010">Activator</keyword>
<dbReference type="Gene3D" id="1.10.10.10">
    <property type="entry name" value="Winged helix-like DNA-binding domain superfamily/Winged helix DNA-binding domain"/>
    <property type="match status" value="1"/>
</dbReference>
<dbReference type="SUPFAM" id="SSF46785">
    <property type="entry name" value="Winged helix' DNA-binding domain"/>
    <property type="match status" value="1"/>
</dbReference>
<organism evidence="7 8">
    <name type="scientific">Entomomonas moraniae</name>
    <dbReference type="NCBI Taxonomy" id="2213226"/>
    <lineage>
        <taxon>Bacteria</taxon>
        <taxon>Pseudomonadati</taxon>
        <taxon>Pseudomonadota</taxon>
        <taxon>Gammaproteobacteria</taxon>
        <taxon>Pseudomonadales</taxon>
        <taxon>Pseudomonadaceae</taxon>
        <taxon>Entomomonas</taxon>
    </lineage>
</organism>
<accession>A0A3Q9JLY1</accession>
<dbReference type="InterPro" id="IPR000847">
    <property type="entry name" value="LysR_HTH_N"/>
</dbReference>
<evidence type="ECO:0000313" key="7">
    <source>
        <dbReference type="EMBL" id="AZS50137.1"/>
    </source>
</evidence>
<dbReference type="EMBL" id="CP029822">
    <property type="protein sequence ID" value="AZS50137.1"/>
    <property type="molecule type" value="Genomic_DNA"/>
</dbReference>
<evidence type="ECO:0000256" key="4">
    <source>
        <dbReference type="ARBA" id="ARBA00023159"/>
    </source>
</evidence>
<evidence type="ECO:0000313" key="8">
    <source>
        <dbReference type="Proteomes" id="UP000273143"/>
    </source>
</evidence>